<feature type="region of interest" description="Disordered" evidence="1">
    <location>
        <begin position="87"/>
        <end position="119"/>
    </location>
</feature>
<protein>
    <submittedName>
        <fullName evidence="2">Uncharacterized protein</fullName>
    </submittedName>
</protein>
<keyword evidence="4" id="KW-1185">Reference proteome</keyword>
<proteinExistence type="predicted"/>
<reference evidence="4 5" key="1">
    <citation type="submission" date="2018-06" db="EMBL/GenBank/DDBJ databases">
        <title>Three novel Pseudomonas species isolated from symptomatic oak.</title>
        <authorList>
            <person name="Bueno-Gonzalez V."/>
            <person name="Brady C."/>
        </authorList>
    </citation>
    <scope>NUCLEOTIDE SEQUENCE [LARGE SCALE GENOMIC DNA]</scope>
    <source>
        <strain evidence="3 4">P26B</strain>
        <strain evidence="2 5">P6B</strain>
    </source>
</reference>
<gene>
    <name evidence="3" type="ORF">DNK34_20370</name>
    <name evidence="2" type="ORF">DNK44_21050</name>
</gene>
<evidence type="ECO:0000313" key="2">
    <source>
        <dbReference type="EMBL" id="TBU87166.1"/>
    </source>
</evidence>
<evidence type="ECO:0000313" key="5">
    <source>
        <dbReference type="Proteomes" id="UP000293172"/>
    </source>
</evidence>
<dbReference type="Proteomes" id="UP000291334">
    <property type="component" value="Unassembled WGS sequence"/>
</dbReference>
<dbReference type="OrthoDB" id="6901799at2"/>
<evidence type="ECO:0000256" key="1">
    <source>
        <dbReference type="SAM" id="MobiDB-lite"/>
    </source>
</evidence>
<organism evidence="2 5">
    <name type="scientific">Phytopseudomonas dryadis</name>
    <dbReference type="NCBI Taxonomy" id="2487520"/>
    <lineage>
        <taxon>Bacteria</taxon>
        <taxon>Pseudomonadati</taxon>
        <taxon>Pseudomonadota</taxon>
        <taxon>Gammaproteobacteria</taxon>
        <taxon>Pseudomonadales</taxon>
        <taxon>Pseudomonadaceae</taxon>
        <taxon>Phytopseudomonas</taxon>
    </lineage>
</organism>
<dbReference type="AlphaFoldDB" id="A0A4Q9QVU1"/>
<name>A0A4Q9QVU1_9GAMM</name>
<sequence length="119" mass="12469">MSDSHTLGDLLFARDALAALVEQLRAEALGEDALAIASVGRLQIRIDAADALLARAGRSSAAAVEARLAAAEAARLASELQVELLGQSLPRPSPAARETPLQHQRRQLGDHYLNGTAPA</sequence>
<comment type="caution">
    <text evidence="2">The sequence shown here is derived from an EMBL/GenBank/DDBJ whole genome shotgun (WGS) entry which is preliminary data.</text>
</comment>
<evidence type="ECO:0000313" key="3">
    <source>
        <dbReference type="EMBL" id="TBV01810.1"/>
    </source>
</evidence>
<dbReference type="EMBL" id="QJUM01000028">
    <property type="protein sequence ID" value="TBV01810.1"/>
    <property type="molecule type" value="Genomic_DNA"/>
</dbReference>
<accession>A0A4Q9QVU1</accession>
<evidence type="ECO:0000313" key="4">
    <source>
        <dbReference type="Proteomes" id="UP000291334"/>
    </source>
</evidence>
<dbReference type="EMBL" id="QJUL01000041">
    <property type="protein sequence ID" value="TBU87166.1"/>
    <property type="molecule type" value="Genomic_DNA"/>
</dbReference>
<dbReference type="RefSeq" id="WP_131177091.1">
    <property type="nucleotide sequence ID" value="NZ_QJUL01000041.1"/>
</dbReference>
<dbReference type="Proteomes" id="UP000293172">
    <property type="component" value="Unassembled WGS sequence"/>
</dbReference>